<protein>
    <submittedName>
        <fullName evidence="2">Uncharacterized protein</fullName>
    </submittedName>
</protein>
<feature type="region of interest" description="Disordered" evidence="1">
    <location>
        <begin position="1"/>
        <end position="68"/>
    </location>
</feature>
<dbReference type="Proteomes" id="UP000192257">
    <property type="component" value="Unassembled WGS sequence"/>
</dbReference>
<feature type="non-terminal residue" evidence="2">
    <location>
        <position position="68"/>
    </location>
</feature>
<feature type="compositionally biased region" description="Low complexity" evidence="1">
    <location>
        <begin position="54"/>
        <end position="68"/>
    </location>
</feature>
<dbReference type="GeneID" id="39990502"/>
<dbReference type="EMBL" id="NBCO01000053">
    <property type="protein sequence ID" value="ORC83953.1"/>
    <property type="molecule type" value="Genomic_DNA"/>
</dbReference>
<evidence type="ECO:0000313" key="3">
    <source>
        <dbReference type="Proteomes" id="UP000192257"/>
    </source>
</evidence>
<dbReference type="AlphaFoldDB" id="A0A1X0NHJ7"/>
<accession>A0A1X0NHJ7</accession>
<comment type="caution">
    <text evidence="2">The sequence shown here is derived from an EMBL/GenBank/DDBJ whole genome shotgun (WGS) entry which is preliminary data.</text>
</comment>
<sequence length="68" mass="6316">VNPDHHSGSGPVGGPSTPATTPVKASETAPDSESAALGGDAAVESANGKEGEDAPAAPSPAAAVKPGD</sequence>
<name>A0A1X0NHJ7_9TRYP</name>
<dbReference type="RefSeq" id="XP_028878019.1">
    <property type="nucleotide sequence ID" value="XM_029030722.1"/>
</dbReference>
<organism evidence="2 3">
    <name type="scientific">Trypanosoma theileri</name>
    <dbReference type="NCBI Taxonomy" id="67003"/>
    <lineage>
        <taxon>Eukaryota</taxon>
        <taxon>Discoba</taxon>
        <taxon>Euglenozoa</taxon>
        <taxon>Kinetoplastea</taxon>
        <taxon>Metakinetoplastina</taxon>
        <taxon>Trypanosomatida</taxon>
        <taxon>Trypanosomatidae</taxon>
        <taxon>Trypanosoma</taxon>
    </lineage>
</organism>
<gene>
    <name evidence="2" type="ORF">TM35_000531370</name>
</gene>
<keyword evidence="3" id="KW-1185">Reference proteome</keyword>
<evidence type="ECO:0000313" key="2">
    <source>
        <dbReference type="EMBL" id="ORC83953.1"/>
    </source>
</evidence>
<feature type="non-terminal residue" evidence="2">
    <location>
        <position position="1"/>
    </location>
</feature>
<feature type="compositionally biased region" description="Low complexity" evidence="1">
    <location>
        <begin position="14"/>
        <end position="23"/>
    </location>
</feature>
<dbReference type="VEuPathDB" id="TriTrypDB:TM35_000531370"/>
<evidence type="ECO:0000256" key="1">
    <source>
        <dbReference type="SAM" id="MobiDB-lite"/>
    </source>
</evidence>
<reference evidence="2 3" key="1">
    <citation type="submission" date="2017-03" db="EMBL/GenBank/DDBJ databases">
        <title>An alternative strategy for trypanosome survival in the mammalian bloodstream revealed through genome and transcriptome analysis of the ubiquitous bovine parasite Trypanosoma (Megatrypanum) theileri.</title>
        <authorList>
            <person name="Kelly S."/>
            <person name="Ivens A."/>
            <person name="Mott A."/>
            <person name="O'Neill E."/>
            <person name="Emms D."/>
            <person name="Macleod O."/>
            <person name="Voorheis P."/>
            <person name="Matthews J."/>
            <person name="Matthews K."/>
            <person name="Carrington M."/>
        </authorList>
    </citation>
    <scope>NUCLEOTIDE SEQUENCE [LARGE SCALE GENOMIC DNA]</scope>
    <source>
        <strain evidence="2">Edinburgh</strain>
    </source>
</reference>
<proteinExistence type="predicted"/>